<protein>
    <recommendedName>
        <fullName evidence="2">CHRD domain-containing protein</fullName>
    </recommendedName>
</protein>
<proteinExistence type="predicted"/>
<feature type="compositionally biased region" description="Acidic residues" evidence="1">
    <location>
        <begin position="184"/>
        <end position="201"/>
    </location>
</feature>
<gene>
    <name evidence="3" type="ORF">LCPAC406_02910</name>
</gene>
<feature type="compositionally biased region" description="Basic residues" evidence="1">
    <location>
        <begin position="114"/>
        <end position="132"/>
    </location>
</feature>
<feature type="compositionally biased region" description="Low complexity" evidence="1">
    <location>
        <begin position="138"/>
        <end position="170"/>
    </location>
</feature>
<sequence length="201" mass="22153">MNNFTAALSSNQSTASGLAAVSLTGNSLFWNISWSGLSSVNAVFFLDSSSNVQVDAGTNSNQNIPYDTALVGSAPLLLGGNQVQQLLMGTWSLQISTDSFPNGEIMGKVIPNIVRKHHKPHNSRRGDRRKKNLSPNHNNSQMNQMMRANQQQRRAKMNGRNNHNSGNSRRTWNSNKCPDCGDNHDDDESNDDDESSNYDTE</sequence>
<organism evidence="3">
    <name type="scientific">Pithovirus LCPAC406</name>
    <dbReference type="NCBI Taxonomy" id="2506599"/>
    <lineage>
        <taxon>Viruses</taxon>
        <taxon>Pithoviruses</taxon>
    </lineage>
</organism>
<dbReference type="InterPro" id="IPR010895">
    <property type="entry name" value="CHRD"/>
</dbReference>
<feature type="region of interest" description="Disordered" evidence="1">
    <location>
        <begin position="109"/>
        <end position="201"/>
    </location>
</feature>
<dbReference type="EMBL" id="MK500608">
    <property type="protein sequence ID" value="QBK93977.1"/>
    <property type="molecule type" value="Genomic_DNA"/>
</dbReference>
<accession>A0A481ZDW1</accession>
<dbReference type="PROSITE" id="PS50933">
    <property type="entry name" value="CHRD"/>
    <property type="match status" value="1"/>
</dbReference>
<evidence type="ECO:0000313" key="3">
    <source>
        <dbReference type="EMBL" id="QBK93977.1"/>
    </source>
</evidence>
<dbReference type="SMART" id="SM00754">
    <property type="entry name" value="CHRD"/>
    <property type="match status" value="1"/>
</dbReference>
<evidence type="ECO:0000256" key="1">
    <source>
        <dbReference type="SAM" id="MobiDB-lite"/>
    </source>
</evidence>
<reference evidence="3" key="1">
    <citation type="journal article" date="2019" name="MBio">
        <title>Virus Genomes from Deep Sea Sediments Expand the Ocean Megavirome and Support Independent Origins of Viral Gigantism.</title>
        <authorList>
            <person name="Backstrom D."/>
            <person name="Yutin N."/>
            <person name="Jorgensen S.L."/>
            <person name="Dharamshi J."/>
            <person name="Homa F."/>
            <person name="Zaremba-Niedwiedzka K."/>
            <person name="Spang A."/>
            <person name="Wolf Y.I."/>
            <person name="Koonin E.V."/>
            <person name="Ettema T.J."/>
        </authorList>
    </citation>
    <scope>NUCLEOTIDE SEQUENCE</scope>
</reference>
<feature type="domain" description="CHRD" evidence="2">
    <location>
        <begin position="1"/>
        <end position="114"/>
    </location>
</feature>
<evidence type="ECO:0000259" key="2">
    <source>
        <dbReference type="PROSITE" id="PS50933"/>
    </source>
</evidence>
<dbReference type="Pfam" id="PF07452">
    <property type="entry name" value="CHRD"/>
    <property type="match status" value="1"/>
</dbReference>
<name>A0A481ZDW1_9VIRU</name>